<feature type="domain" description="Glycosyltransferase 2-like" evidence="4">
    <location>
        <begin position="5"/>
        <end position="174"/>
    </location>
</feature>
<dbReference type="PANTHER" id="PTHR43179">
    <property type="entry name" value="RHAMNOSYLTRANSFERASE WBBL"/>
    <property type="match status" value="1"/>
</dbReference>
<gene>
    <name evidence="5" type="ORF">CCY01nite_35590</name>
</gene>
<sequence length="305" mass="35199">MKPLSIIIITYNRPDDLLDLCRNIAEQEDAAALLENVVIVNNGSTIDYSPVTDFIAAHRDIPFEYKWSDQNLGVVGGRNMAIGLARAAILITLDDDAYFRDADALKKVLQAFEHPFTTTRPFGAMAFKVLYTANGEMQQNAFPHKEFELYRDKPHFLAPYYIGCGHAITREAYEAAGLYPEDFFYGMEEYDLGYRIIDKGYAIAYEASVVVMHKESPLARVPNETKMRMLWTNKAKVTYRYLPLFYFVTASLLWSLEYLKKTSWDLKGWLKGWNIIRRIPAQNKRQPLSDEAMEYLHQAAARLWY</sequence>
<comment type="caution">
    <text evidence="5">The sequence shown here is derived from an EMBL/GenBank/DDBJ whole genome shotgun (WGS) entry which is preliminary data.</text>
</comment>
<evidence type="ECO:0000256" key="1">
    <source>
        <dbReference type="ARBA" id="ARBA00006739"/>
    </source>
</evidence>
<dbReference type="AlphaFoldDB" id="A0A512RNP1"/>
<dbReference type="EMBL" id="BKAU01000004">
    <property type="protein sequence ID" value="GEP97299.1"/>
    <property type="molecule type" value="Genomic_DNA"/>
</dbReference>
<dbReference type="Proteomes" id="UP000321436">
    <property type="component" value="Unassembled WGS sequence"/>
</dbReference>
<accession>A0A512RNP1</accession>
<keyword evidence="2" id="KW-0328">Glycosyltransferase</keyword>
<comment type="similarity">
    <text evidence="1">Belongs to the glycosyltransferase 2 family.</text>
</comment>
<evidence type="ECO:0000256" key="3">
    <source>
        <dbReference type="ARBA" id="ARBA00022679"/>
    </source>
</evidence>
<dbReference type="SUPFAM" id="SSF53448">
    <property type="entry name" value="Nucleotide-diphospho-sugar transferases"/>
    <property type="match status" value="1"/>
</dbReference>
<dbReference type="OrthoDB" id="1143197at2"/>
<keyword evidence="3" id="KW-0808">Transferase</keyword>
<name>A0A512RNP1_9BACT</name>
<proteinExistence type="inferred from homology"/>
<dbReference type="Pfam" id="PF00535">
    <property type="entry name" value="Glycos_transf_2"/>
    <property type="match status" value="1"/>
</dbReference>
<evidence type="ECO:0000256" key="2">
    <source>
        <dbReference type="ARBA" id="ARBA00022676"/>
    </source>
</evidence>
<dbReference type="RefSeq" id="WP_146864733.1">
    <property type="nucleotide sequence ID" value="NZ_BKAU01000004.1"/>
</dbReference>
<keyword evidence="6" id="KW-1185">Reference proteome</keyword>
<dbReference type="PANTHER" id="PTHR43179:SF12">
    <property type="entry name" value="GALACTOFURANOSYLTRANSFERASE GLFT2"/>
    <property type="match status" value="1"/>
</dbReference>
<dbReference type="InterPro" id="IPR029044">
    <property type="entry name" value="Nucleotide-diphossugar_trans"/>
</dbReference>
<protein>
    <recommendedName>
        <fullName evidence="4">Glycosyltransferase 2-like domain-containing protein</fullName>
    </recommendedName>
</protein>
<evidence type="ECO:0000313" key="6">
    <source>
        <dbReference type="Proteomes" id="UP000321436"/>
    </source>
</evidence>
<dbReference type="GO" id="GO:0016757">
    <property type="term" value="F:glycosyltransferase activity"/>
    <property type="evidence" value="ECO:0007669"/>
    <property type="project" value="UniProtKB-KW"/>
</dbReference>
<evidence type="ECO:0000313" key="5">
    <source>
        <dbReference type="EMBL" id="GEP97299.1"/>
    </source>
</evidence>
<organism evidence="5 6">
    <name type="scientific">Chitinophaga cymbidii</name>
    <dbReference type="NCBI Taxonomy" id="1096750"/>
    <lineage>
        <taxon>Bacteria</taxon>
        <taxon>Pseudomonadati</taxon>
        <taxon>Bacteroidota</taxon>
        <taxon>Chitinophagia</taxon>
        <taxon>Chitinophagales</taxon>
        <taxon>Chitinophagaceae</taxon>
        <taxon>Chitinophaga</taxon>
    </lineage>
</organism>
<dbReference type="InterPro" id="IPR001173">
    <property type="entry name" value="Glyco_trans_2-like"/>
</dbReference>
<reference evidence="5 6" key="1">
    <citation type="submission" date="2019-07" db="EMBL/GenBank/DDBJ databases">
        <title>Whole genome shotgun sequence of Chitinophaga cymbidii NBRC 109752.</title>
        <authorList>
            <person name="Hosoyama A."/>
            <person name="Uohara A."/>
            <person name="Ohji S."/>
            <person name="Ichikawa N."/>
        </authorList>
    </citation>
    <scope>NUCLEOTIDE SEQUENCE [LARGE SCALE GENOMIC DNA]</scope>
    <source>
        <strain evidence="5 6">NBRC 109752</strain>
    </source>
</reference>
<dbReference type="Gene3D" id="3.90.550.10">
    <property type="entry name" value="Spore Coat Polysaccharide Biosynthesis Protein SpsA, Chain A"/>
    <property type="match status" value="1"/>
</dbReference>
<evidence type="ECO:0000259" key="4">
    <source>
        <dbReference type="Pfam" id="PF00535"/>
    </source>
</evidence>